<dbReference type="Proteomes" id="UP000813824">
    <property type="component" value="Unassembled WGS sequence"/>
</dbReference>
<evidence type="ECO:0000313" key="4">
    <source>
        <dbReference type="Proteomes" id="UP000813824"/>
    </source>
</evidence>
<accession>A0A8K0UKB4</accession>
<feature type="transmembrane region" description="Helical" evidence="2">
    <location>
        <begin position="246"/>
        <end position="267"/>
    </location>
</feature>
<protein>
    <submittedName>
        <fullName evidence="3">Uncharacterized protein</fullName>
    </submittedName>
</protein>
<evidence type="ECO:0000256" key="2">
    <source>
        <dbReference type="SAM" id="Phobius"/>
    </source>
</evidence>
<organism evidence="3 4">
    <name type="scientific">Cristinia sonorae</name>
    <dbReference type="NCBI Taxonomy" id="1940300"/>
    <lineage>
        <taxon>Eukaryota</taxon>
        <taxon>Fungi</taxon>
        <taxon>Dikarya</taxon>
        <taxon>Basidiomycota</taxon>
        <taxon>Agaricomycotina</taxon>
        <taxon>Agaricomycetes</taxon>
        <taxon>Agaricomycetidae</taxon>
        <taxon>Agaricales</taxon>
        <taxon>Pleurotineae</taxon>
        <taxon>Stephanosporaceae</taxon>
        <taxon>Cristinia</taxon>
    </lineage>
</organism>
<keyword evidence="2" id="KW-1133">Transmembrane helix</keyword>
<dbReference type="EMBL" id="JAEVFJ010000030">
    <property type="protein sequence ID" value="KAH8093115.1"/>
    <property type="molecule type" value="Genomic_DNA"/>
</dbReference>
<feature type="compositionally biased region" description="Low complexity" evidence="1">
    <location>
        <begin position="191"/>
        <end position="204"/>
    </location>
</feature>
<keyword evidence="2" id="KW-0812">Transmembrane</keyword>
<dbReference type="AlphaFoldDB" id="A0A8K0UKB4"/>
<comment type="caution">
    <text evidence="3">The sequence shown here is derived from an EMBL/GenBank/DDBJ whole genome shotgun (WGS) entry which is preliminary data.</text>
</comment>
<reference evidence="3" key="1">
    <citation type="journal article" date="2021" name="New Phytol.">
        <title>Evolutionary innovations through gain and loss of genes in the ectomycorrhizal Boletales.</title>
        <authorList>
            <person name="Wu G."/>
            <person name="Miyauchi S."/>
            <person name="Morin E."/>
            <person name="Kuo A."/>
            <person name="Drula E."/>
            <person name="Varga T."/>
            <person name="Kohler A."/>
            <person name="Feng B."/>
            <person name="Cao Y."/>
            <person name="Lipzen A."/>
            <person name="Daum C."/>
            <person name="Hundley H."/>
            <person name="Pangilinan J."/>
            <person name="Johnson J."/>
            <person name="Barry K."/>
            <person name="LaButti K."/>
            <person name="Ng V."/>
            <person name="Ahrendt S."/>
            <person name="Min B."/>
            <person name="Choi I.G."/>
            <person name="Park H."/>
            <person name="Plett J.M."/>
            <person name="Magnuson J."/>
            <person name="Spatafora J.W."/>
            <person name="Nagy L.G."/>
            <person name="Henrissat B."/>
            <person name="Grigoriev I.V."/>
            <person name="Yang Z.L."/>
            <person name="Xu J."/>
            <person name="Martin F.M."/>
        </authorList>
    </citation>
    <scope>NUCLEOTIDE SEQUENCE</scope>
    <source>
        <strain evidence="3">KKN 215</strain>
    </source>
</reference>
<keyword evidence="2" id="KW-0472">Membrane</keyword>
<keyword evidence="4" id="KW-1185">Reference proteome</keyword>
<proteinExistence type="predicted"/>
<gene>
    <name evidence="3" type="ORF">BXZ70DRAFT_440315</name>
</gene>
<feature type="region of interest" description="Disordered" evidence="1">
    <location>
        <begin position="177"/>
        <end position="217"/>
    </location>
</feature>
<sequence length="272" mass="29689">MDAIEKVSLFLAQCHVWLLIAQHPQCSDERLVLKSSLPRQHHDVKVSENSLRPLDGIAENVSTGSNGNRLAPKHLVKKPARQIFSRISATSSSAILRRPVESWSKLVQRRGYAAGDTLDTLEVNEPLMDGSWKKVERSVKGMSWRKKPLSTSVPSVAFPSLQCQISELGLIEALPGETSEGEVEGSDDITSNNPFSHFPHPSSPAENPCDPGQLETSSGDCSQSVSVMNLCGPSCKDTRDLNNLNAVIYSFCVAGIIFIFSFTLTVLTQSLL</sequence>
<name>A0A8K0UKB4_9AGAR</name>
<evidence type="ECO:0000313" key="3">
    <source>
        <dbReference type="EMBL" id="KAH8093115.1"/>
    </source>
</evidence>
<evidence type="ECO:0000256" key="1">
    <source>
        <dbReference type="SAM" id="MobiDB-lite"/>
    </source>
</evidence>